<reference evidence="3 4" key="1">
    <citation type="submission" date="2024-04" db="EMBL/GenBank/DDBJ databases">
        <authorList>
            <person name="Cremers G."/>
        </authorList>
    </citation>
    <scope>NUCLEOTIDE SEQUENCE [LARGE SCALE GENOMIC DNA]</scope>
    <source>
        <strain evidence="3">MeCH1-AG</strain>
    </source>
</reference>
<feature type="domain" description="Glycosyltransferase subfamily 4-like N-terminal" evidence="2">
    <location>
        <begin position="14"/>
        <end position="181"/>
    </location>
</feature>
<evidence type="ECO:0000259" key="1">
    <source>
        <dbReference type="Pfam" id="PF00534"/>
    </source>
</evidence>
<organism evidence="3 4">
    <name type="scientific">Candidatus Methylocalor cossyra</name>
    <dbReference type="NCBI Taxonomy" id="3108543"/>
    <lineage>
        <taxon>Bacteria</taxon>
        <taxon>Pseudomonadati</taxon>
        <taxon>Pseudomonadota</taxon>
        <taxon>Gammaproteobacteria</taxon>
        <taxon>Methylococcales</taxon>
        <taxon>Methylococcaceae</taxon>
        <taxon>Candidatus Methylocalor</taxon>
    </lineage>
</organism>
<proteinExistence type="predicted"/>
<protein>
    <submittedName>
        <fullName evidence="3">Uncharacterized protein</fullName>
    </submittedName>
</protein>
<evidence type="ECO:0000259" key="2">
    <source>
        <dbReference type="Pfam" id="PF13439"/>
    </source>
</evidence>
<dbReference type="RefSeq" id="WP_348758628.1">
    <property type="nucleotide sequence ID" value="NZ_OZ026884.1"/>
</dbReference>
<dbReference type="InterPro" id="IPR028098">
    <property type="entry name" value="Glyco_trans_4-like_N"/>
</dbReference>
<dbReference type="Proteomes" id="UP001497493">
    <property type="component" value="Chromosome"/>
</dbReference>
<name>A0ABP1C4D4_9GAMM</name>
<dbReference type="CDD" id="cd03811">
    <property type="entry name" value="GT4_GT28_WabH-like"/>
    <property type="match status" value="1"/>
</dbReference>
<dbReference type="SUPFAM" id="SSF53756">
    <property type="entry name" value="UDP-Glycosyltransferase/glycogen phosphorylase"/>
    <property type="match status" value="1"/>
</dbReference>
<dbReference type="PANTHER" id="PTHR12526">
    <property type="entry name" value="GLYCOSYLTRANSFERASE"/>
    <property type="match status" value="1"/>
</dbReference>
<dbReference type="Pfam" id="PF00534">
    <property type="entry name" value="Glycos_transf_1"/>
    <property type="match status" value="1"/>
</dbReference>
<dbReference type="PANTHER" id="PTHR12526:SF630">
    <property type="entry name" value="GLYCOSYLTRANSFERASE"/>
    <property type="match status" value="1"/>
</dbReference>
<dbReference type="Pfam" id="PF13439">
    <property type="entry name" value="Glyco_transf_4"/>
    <property type="match status" value="1"/>
</dbReference>
<dbReference type="InterPro" id="IPR001296">
    <property type="entry name" value="Glyco_trans_1"/>
</dbReference>
<dbReference type="Gene3D" id="3.40.50.2000">
    <property type="entry name" value="Glycogen Phosphorylase B"/>
    <property type="match status" value="2"/>
</dbReference>
<keyword evidence="4" id="KW-1185">Reference proteome</keyword>
<evidence type="ECO:0000313" key="3">
    <source>
        <dbReference type="EMBL" id="CAL1239031.1"/>
    </source>
</evidence>
<feature type="domain" description="Glycosyl transferase family 1" evidence="1">
    <location>
        <begin position="196"/>
        <end position="362"/>
    </location>
</feature>
<dbReference type="EMBL" id="OZ026884">
    <property type="protein sequence ID" value="CAL1239031.1"/>
    <property type="molecule type" value="Genomic_DNA"/>
</dbReference>
<gene>
    <name evidence="3" type="ORF">MECH1_V1_0255</name>
</gene>
<accession>A0ABP1C4D4</accession>
<sequence length="440" mass="48501">MRILHIFHHDNLKNGVDKTTATLIVALKKLGVDSLASVPAFGEVTEFLEVHGIQYRILPFRCCSSLAERARLRFFADASAQQELLRSLVRAYSPDLLHINTGHLLHAGLAAAQCQLPTVWHIHAPFPADSLRYEDSVGTDGYAWLLERLSTLVIGVSEDVCRSLTEYLPHQRVRLLYNGIDGDAVIQAAADNPVDIRQALGIPRPAKLVIGVGRISAQKDFAAFARVAGLVSRTQPDTYFLIAGPKQETEAVLRLDQEIDRLQLGERVFLLGPRSDIPGLIAQADLLLSTANYEGQGLAALEAMALGKPVVAMACQGLRECITHEHDGLLVNPGDEAGAAQAVQRLLDDPELARQLGANGRRSVQGRFSSNNYARQFLTIAEAAVSQGPAPITPRELALIQGLLRQIDIAHQRLASFEQQTIVQQIKLFLWKQFHRLRWR</sequence>
<evidence type="ECO:0000313" key="4">
    <source>
        <dbReference type="Proteomes" id="UP001497493"/>
    </source>
</evidence>